<organism evidence="1 2">
    <name type="scientific">Dentiscutata erythropus</name>
    <dbReference type="NCBI Taxonomy" id="1348616"/>
    <lineage>
        <taxon>Eukaryota</taxon>
        <taxon>Fungi</taxon>
        <taxon>Fungi incertae sedis</taxon>
        <taxon>Mucoromycota</taxon>
        <taxon>Glomeromycotina</taxon>
        <taxon>Glomeromycetes</taxon>
        <taxon>Diversisporales</taxon>
        <taxon>Gigasporaceae</taxon>
        <taxon>Dentiscutata</taxon>
    </lineage>
</organism>
<protein>
    <submittedName>
        <fullName evidence="1">21683_t:CDS:1</fullName>
    </submittedName>
</protein>
<proteinExistence type="predicted"/>
<accession>A0A9N9K9Q7</accession>
<name>A0A9N9K9Q7_9GLOM</name>
<gene>
    <name evidence="1" type="ORF">DERYTH_LOCUS25895</name>
</gene>
<reference evidence="1" key="1">
    <citation type="submission" date="2021-06" db="EMBL/GenBank/DDBJ databases">
        <authorList>
            <person name="Kallberg Y."/>
            <person name="Tangrot J."/>
            <person name="Rosling A."/>
        </authorList>
    </citation>
    <scope>NUCLEOTIDE SEQUENCE</scope>
    <source>
        <strain evidence="1">MA453B</strain>
    </source>
</reference>
<comment type="caution">
    <text evidence="1">The sequence shown here is derived from an EMBL/GenBank/DDBJ whole genome shotgun (WGS) entry which is preliminary data.</text>
</comment>
<dbReference type="Proteomes" id="UP000789405">
    <property type="component" value="Unassembled WGS sequence"/>
</dbReference>
<evidence type="ECO:0000313" key="2">
    <source>
        <dbReference type="Proteomes" id="UP000789405"/>
    </source>
</evidence>
<feature type="non-terminal residue" evidence="1">
    <location>
        <position position="64"/>
    </location>
</feature>
<sequence length="64" mass="7187">MNGIGIVTDNQMAIKIFSIAAPYLMKLFNINKEVGTISLTKMLNFISVGKDKKKTYVYSKLVNE</sequence>
<dbReference type="AlphaFoldDB" id="A0A9N9K9Q7"/>
<keyword evidence="2" id="KW-1185">Reference proteome</keyword>
<dbReference type="EMBL" id="CAJVPY010050861">
    <property type="protein sequence ID" value="CAG8814052.1"/>
    <property type="molecule type" value="Genomic_DNA"/>
</dbReference>
<evidence type="ECO:0000313" key="1">
    <source>
        <dbReference type="EMBL" id="CAG8814052.1"/>
    </source>
</evidence>